<accession>A0A8S2T4U3</accession>
<gene>
    <name evidence="1" type="ORF">OVA965_LOCUS35600</name>
    <name evidence="2" type="ORF">TMI583_LOCUS36571</name>
</gene>
<evidence type="ECO:0000313" key="1">
    <source>
        <dbReference type="EMBL" id="CAF1469553.1"/>
    </source>
</evidence>
<dbReference type="AlphaFoldDB" id="A0A8S2T4U3"/>
<dbReference type="EMBL" id="CAJNOK010031220">
    <property type="protein sequence ID" value="CAF1469553.1"/>
    <property type="molecule type" value="Genomic_DNA"/>
</dbReference>
<reference evidence="2" key="1">
    <citation type="submission" date="2021-02" db="EMBL/GenBank/DDBJ databases">
        <authorList>
            <person name="Nowell W R."/>
        </authorList>
    </citation>
    <scope>NUCLEOTIDE SEQUENCE</scope>
</reference>
<evidence type="ECO:0000313" key="2">
    <source>
        <dbReference type="EMBL" id="CAF4261672.1"/>
    </source>
</evidence>
<protein>
    <submittedName>
        <fullName evidence="2">Uncharacterized protein</fullName>
    </submittedName>
</protein>
<name>A0A8S2T4U3_9BILA</name>
<dbReference type="EMBL" id="CAJOBA010053102">
    <property type="protein sequence ID" value="CAF4261672.1"/>
    <property type="molecule type" value="Genomic_DNA"/>
</dbReference>
<organism evidence="2 3">
    <name type="scientific">Didymodactylos carnosus</name>
    <dbReference type="NCBI Taxonomy" id="1234261"/>
    <lineage>
        <taxon>Eukaryota</taxon>
        <taxon>Metazoa</taxon>
        <taxon>Spiralia</taxon>
        <taxon>Gnathifera</taxon>
        <taxon>Rotifera</taxon>
        <taxon>Eurotatoria</taxon>
        <taxon>Bdelloidea</taxon>
        <taxon>Philodinida</taxon>
        <taxon>Philodinidae</taxon>
        <taxon>Didymodactylos</taxon>
    </lineage>
</organism>
<comment type="caution">
    <text evidence="2">The sequence shown here is derived from an EMBL/GenBank/DDBJ whole genome shotgun (WGS) entry which is preliminary data.</text>
</comment>
<dbReference type="Proteomes" id="UP000682733">
    <property type="component" value="Unassembled WGS sequence"/>
</dbReference>
<evidence type="ECO:0000313" key="3">
    <source>
        <dbReference type="Proteomes" id="UP000682733"/>
    </source>
</evidence>
<dbReference type="Proteomes" id="UP000677228">
    <property type="component" value="Unassembled WGS sequence"/>
</dbReference>
<sequence length="138" mass="15317">MMTTNKQIKLFSTCPLSIYEASISIIKLFHCLNLNKASIKTLLRGFRELLPMASKLPLTVPGLMKISAPTSSGRAWIGKARAASNLSGSSRIPPTLTIWPRYFRDTTLPRTILPRTALPRTTLPRIDILKGSRTIGRL</sequence>
<proteinExistence type="predicted"/>